<dbReference type="InParanoid" id="D8M898"/>
<accession>D8M898</accession>
<name>D8M898_BLAHO</name>
<keyword evidence="2" id="KW-1185">Reference proteome</keyword>
<dbReference type="RefSeq" id="XP_012898335.1">
    <property type="nucleotide sequence ID" value="XM_013042881.1"/>
</dbReference>
<sequence>MKKNFRATTPCIQIISIHRTERGSTSPISSVILEEADC</sequence>
<dbReference type="EMBL" id="FN668683">
    <property type="protein sequence ID" value="CBK24287.2"/>
    <property type="molecule type" value="Genomic_DNA"/>
</dbReference>
<dbReference type="GeneID" id="24921090"/>
<dbReference type="Proteomes" id="UP000008312">
    <property type="component" value="Unassembled WGS sequence"/>
</dbReference>
<evidence type="ECO:0000313" key="2">
    <source>
        <dbReference type="Proteomes" id="UP000008312"/>
    </source>
</evidence>
<reference evidence="1" key="1">
    <citation type="submission" date="2010-02" db="EMBL/GenBank/DDBJ databases">
        <title>Sequencing and annotation of the Blastocystis hominis genome.</title>
        <authorList>
            <person name="Wincker P."/>
        </authorList>
    </citation>
    <scope>NUCLEOTIDE SEQUENCE</scope>
    <source>
        <strain evidence="1">Singapore isolate B</strain>
    </source>
</reference>
<evidence type="ECO:0000313" key="1">
    <source>
        <dbReference type="EMBL" id="CBK24287.2"/>
    </source>
</evidence>
<protein>
    <submittedName>
        <fullName evidence="1">Uncharacterized protein</fullName>
    </submittedName>
</protein>
<dbReference type="AlphaFoldDB" id="D8M898"/>
<organism evidence="1">
    <name type="scientific">Blastocystis hominis</name>
    <dbReference type="NCBI Taxonomy" id="12968"/>
    <lineage>
        <taxon>Eukaryota</taxon>
        <taxon>Sar</taxon>
        <taxon>Stramenopiles</taxon>
        <taxon>Bigyra</taxon>
        <taxon>Opalozoa</taxon>
        <taxon>Opalinata</taxon>
        <taxon>Blastocystidae</taxon>
        <taxon>Blastocystis</taxon>
    </lineage>
</organism>
<gene>
    <name evidence="1" type="ORF">GSBLH_T00004044001</name>
</gene>
<proteinExistence type="predicted"/>